<feature type="compositionally biased region" description="Basic residues" evidence="6">
    <location>
        <begin position="42"/>
        <end position="55"/>
    </location>
</feature>
<evidence type="ECO:0000256" key="4">
    <source>
        <dbReference type="ARBA" id="ARBA00022741"/>
    </source>
</evidence>
<evidence type="ECO:0000313" key="10">
    <source>
        <dbReference type="EMBL" id="GJN21123.1"/>
    </source>
</evidence>
<comment type="similarity">
    <text evidence="1">Belongs to the disease resistance NB-LRR family.</text>
</comment>
<dbReference type="GO" id="GO:0043531">
    <property type="term" value="F:ADP binding"/>
    <property type="evidence" value="ECO:0007669"/>
    <property type="project" value="InterPro"/>
</dbReference>
<dbReference type="InterPro" id="IPR032675">
    <property type="entry name" value="LRR_dom_sf"/>
</dbReference>
<sequence>MAYLPPHKRHPGSTTATPAPSPNPPPSSLSSSFRGLSVSSPRGRHRGAGARHPRPNNKIIHAAGCVSRWSPFPPFTPSPDDGDGEMLRLEPFPCDPIERKTGAKPLALVASSPGQGSSDSAGSAAAAIAEKFLPDLLAAAERAMASDAPKDEVVKLSLVARVGKVLFQCQPGGSPVTLDTLREAAKAGEDGTKSQLHKSFYTSVPSECLDDMERSAVKRMGLEFDSSKEHYHVKVFDKHRSDSTISCKCTVQEDGTLAIHKSEVEGAIKSLVSSAVIDANVKGGLRWPLGKESIALRPSGKAFAFSKLFAMAAVAVAFAGKAVATSAISYIINKAFDHLKDNKKAGGLKRTRERLEALVPQIQVVFDAVDAEQIKDQSEALDAWLWQLRDAVEEAEDALDELEYYKLDGAVKLRDNKVSGSLHKYKGKLVQQVNHMFNTGSLKRLKSAVETLEHVAAGVERFLHVLNQLGANRMKKLDFIRNRRQTSSLPDSMVIGREEERKIIVGWLTKAESSAPEQIRNNIPIFSIIGIGGLGKTTLGQVICNDKKVIGYFDLIMWVCVSHDFDVETLSRKILQDVTGEETNMVGLNALHKALKEKLSSKTFLLVLDDVWNDENLDDWENLARPLRYGKRGSKILLTTRMKSVADLAARAMQEECQSWRLSGLQETDLLVLLNRHAFSGVNPDYYWNLHLISKKMVNKLSGSPLAAKVLGGLLNNKMESSTWDRILASDIHNIEQGLERVKSEEEASNIMLHQKENLYAVSFSWSPPGPHLPPIGRLPSLQYLYIKGMNSVALVDSSFYGSEKLGLRSLRVLEIEDMPICIEWVGLKGENLFPQLERLVVRDCKELRQIPNVPISIRHIEIHNVGLHARCHHCY</sequence>
<dbReference type="Pfam" id="PF25475">
    <property type="entry name" value="DUF7903"/>
    <property type="match status" value="2"/>
</dbReference>
<feature type="compositionally biased region" description="Low complexity" evidence="6">
    <location>
        <begin position="28"/>
        <end position="41"/>
    </location>
</feature>
<feature type="region of interest" description="Disordered" evidence="6">
    <location>
        <begin position="1"/>
        <end position="57"/>
    </location>
</feature>
<dbReference type="PANTHER" id="PTHR35481">
    <property type="entry name" value="DNA-DIRECTED RNA POLYMERASE SUBUNIT ALPHA"/>
    <property type="match status" value="1"/>
</dbReference>
<evidence type="ECO:0000259" key="9">
    <source>
        <dbReference type="Pfam" id="PF25475"/>
    </source>
</evidence>
<feature type="compositionally biased region" description="Basic residues" evidence="6">
    <location>
        <begin position="1"/>
        <end position="11"/>
    </location>
</feature>
<feature type="domain" description="DUF7903" evidence="9">
    <location>
        <begin position="56"/>
        <end position="264"/>
    </location>
</feature>
<dbReference type="PRINTS" id="PR00364">
    <property type="entry name" value="DISEASERSIST"/>
</dbReference>
<evidence type="ECO:0000256" key="1">
    <source>
        <dbReference type="ARBA" id="ARBA00008894"/>
    </source>
</evidence>
<evidence type="ECO:0000256" key="2">
    <source>
        <dbReference type="ARBA" id="ARBA00022614"/>
    </source>
</evidence>
<keyword evidence="5" id="KW-0611">Plant defense</keyword>
<dbReference type="Pfam" id="PF18052">
    <property type="entry name" value="Rx_N"/>
    <property type="match status" value="1"/>
</dbReference>
<name>A0AAV5EEK1_ELECO</name>
<reference evidence="10" key="1">
    <citation type="journal article" date="2018" name="DNA Res.">
        <title>Multiple hybrid de novo genome assembly of finger millet, an orphan allotetraploid crop.</title>
        <authorList>
            <person name="Hatakeyama M."/>
            <person name="Aluri S."/>
            <person name="Balachadran M.T."/>
            <person name="Sivarajan S.R."/>
            <person name="Patrignani A."/>
            <person name="Gruter S."/>
            <person name="Poveda L."/>
            <person name="Shimizu-Inatsugi R."/>
            <person name="Baeten J."/>
            <person name="Francoijs K.J."/>
            <person name="Nataraja K.N."/>
            <person name="Reddy Y.A.N."/>
            <person name="Phadnis S."/>
            <person name="Ravikumar R.L."/>
            <person name="Schlapbach R."/>
            <person name="Sreeman S.M."/>
            <person name="Shimizu K.K."/>
        </authorList>
    </citation>
    <scope>NUCLEOTIDE SEQUENCE</scope>
</reference>
<protein>
    <submittedName>
        <fullName evidence="10">Uncharacterized protein</fullName>
    </submittedName>
</protein>
<dbReference type="Gene3D" id="1.20.5.4130">
    <property type="match status" value="1"/>
</dbReference>
<dbReference type="Gene3D" id="3.80.10.10">
    <property type="entry name" value="Ribonuclease Inhibitor"/>
    <property type="match status" value="1"/>
</dbReference>
<dbReference type="InterPro" id="IPR057225">
    <property type="entry name" value="DUF7903"/>
</dbReference>
<reference evidence="10" key="2">
    <citation type="submission" date="2021-12" db="EMBL/GenBank/DDBJ databases">
        <title>Resequencing data analysis of finger millet.</title>
        <authorList>
            <person name="Hatakeyama M."/>
            <person name="Aluri S."/>
            <person name="Balachadran M.T."/>
            <person name="Sivarajan S.R."/>
            <person name="Poveda L."/>
            <person name="Shimizu-Inatsugi R."/>
            <person name="Schlapbach R."/>
            <person name="Sreeman S.M."/>
            <person name="Shimizu K.K."/>
        </authorList>
    </citation>
    <scope>NUCLEOTIDE SEQUENCE</scope>
</reference>
<keyword evidence="2" id="KW-0433">Leucine-rich repeat</keyword>
<proteinExistence type="inferred from homology"/>
<dbReference type="SUPFAM" id="SSF52540">
    <property type="entry name" value="P-loop containing nucleoside triphosphate hydrolases"/>
    <property type="match status" value="1"/>
</dbReference>
<feature type="domain" description="NB-ARC" evidence="7">
    <location>
        <begin position="521"/>
        <end position="679"/>
    </location>
</feature>
<gene>
    <name evidence="10" type="primary">gb08573</name>
    <name evidence="10" type="ORF">PR202_gb08573</name>
</gene>
<evidence type="ECO:0000256" key="3">
    <source>
        <dbReference type="ARBA" id="ARBA00022737"/>
    </source>
</evidence>
<keyword evidence="3" id="KW-0677">Repeat</keyword>
<dbReference type="GO" id="GO:0006952">
    <property type="term" value="P:defense response"/>
    <property type="evidence" value="ECO:0007669"/>
    <property type="project" value="UniProtKB-KW"/>
</dbReference>
<keyword evidence="11" id="KW-1185">Reference proteome</keyword>
<dbReference type="InterPro" id="IPR041118">
    <property type="entry name" value="Rx_N"/>
</dbReference>
<dbReference type="EMBL" id="BQKI01000075">
    <property type="protein sequence ID" value="GJN21123.1"/>
    <property type="molecule type" value="Genomic_DNA"/>
</dbReference>
<evidence type="ECO:0000259" key="8">
    <source>
        <dbReference type="Pfam" id="PF18052"/>
    </source>
</evidence>
<organism evidence="10 11">
    <name type="scientific">Eleusine coracana subsp. coracana</name>
    <dbReference type="NCBI Taxonomy" id="191504"/>
    <lineage>
        <taxon>Eukaryota</taxon>
        <taxon>Viridiplantae</taxon>
        <taxon>Streptophyta</taxon>
        <taxon>Embryophyta</taxon>
        <taxon>Tracheophyta</taxon>
        <taxon>Spermatophyta</taxon>
        <taxon>Magnoliopsida</taxon>
        <taxon>Liliopsida</taxon>
        <taxon>Poales</taxon>
        <taxon>Poaceae</taxon>
        <taxon>PACMAD clade</taxon>
        <taxon>Chloridoideae</taxon>
        <taxon>Cynodonteae</taxon>
        <taxon>Eleusininae</taxon>
        <taxon>Eleusine</taxon>
    </lineage>
</organism>
<comment type="caution">
    <text evidence="10">The sequence shown here is derived from an EMBL/GenBank/DDBJ whole genome shotgun (WGS) entry which is preliminary data.</text>
</comment>
<feature type="domain" description="DUF7903" evidence="9">
    <location>
        <begin position="265"/>
        <end position="295"/>
    </location>
</feature>
<dbReference type="Gene3D" id="3.40.50.300">
    <property type="entry name" value="P-loop containing nucleotide triphosphate hydrolases"/>
    <property type="match status" value="1"/>
</dbReference>
<dbReference type="PANTHER" id="PTHR35481:SF1">
    <property type="entry name" value="DNA-DIRECTED RNA POLYMERASE SUBUNIT ALPHA"/>
    <property type="match status" value="1"/>
</dbReference>
<evidence type="ECO:0000313" key="11">
    <source>
        <dbReference type="Proteomes" id="UP001054889"/>
    </source>
</evidence>
<keyword evidence="4" id="KW-0547">Nucleotide-binding</keyword>
<dbReference type="InterPro" id="IPR027417">
    <property type="entry name" value="P-loop_NTPase"/>
</dbReference>
<evidence type="ECO:0000256" key="6">
    <source>
        <dbReference type="SAM" id="MobiDB-lite"/>
    </source>
</evidence>
<dbReference type="AlphaFoldDB" id="A0AAV5EEK1"/>
<dbReference type="GO" id="GO:0051707">
    <property type="term" value="P:response to other organism"/>
    <property type="evidence" value="ECO:0007669"/>
    <property type="project" value="UniProtKB-ARBA"/>
</dbReference>
<dbReference type="SUPFAM" id="SSF52058">
    <property type="entry name" value="L domain-like"/>
    <property type="match status" value="1"/>
</dbReference>
<dbReference type="InterPro" id="IPR002182">
    <property type="entry name" value="NB-ARC"/>
</dbReference>
<evidence type="ECO:0000256" key="5">
    <source>
        <dbReference type="ARBA" id="ARBA00022821"/>
    </source>
</evidence>
<dbReference type="Proteomes" id="UP001054889">
    <property type="component" value="Unassembled WGS sequence"/>
</dbReference>
<dbReference type="Pfam" id="PF00931">
    <property type="entry name" value="NB-ARC"/>
    <property type="match status" value="1"/>
</dbReference>
<evidence type="ECO:0000259" key="7">
    <source>
        <dbReference type="Pfam" id="PF00931"/>
    </source>
</evidence>
<dbReference type="FunFam" id="3.40.50.300:FF:001091">
    <property type="entry name" value="Probable disease resistance protein At1g61300"/>
    <property type="match status" value="1"/>
</dbReference>
<feature type="domain" description="Disease resistance N-terminal" evidence="8">
    <location>
        <begin position="327"/>
        <end position="410"/>
    </location>
</feature>
<accession>A0AAV5EEK1</accession>